<dbReference type="EMBL" id="JAIWYP010000005">
    <property type="protein sequence ID" value="KAH3820583.1"/>
    <property type="molecule type" value="Genomic_DNA"/>
</dbReference>
<accession>A0A9D4GPG3</accession>
<organism evidence="1 2">
    <name type="scientific">Dreissena polymorpha</name>
    <name type="common">Zebra mussel</name>
    <name type="synonym">Mytilus polymorpha</name>
    <dbReference type="NCBI Taxonomy" id="45954"/>
    <lineage>
        <taxon>Eukaryota</taxon>
        <taxon>Metazoa</taxon>
        <taxon>Spiralia</taxon>
        <taxon>Lophotrochozoa</taxon>
        <taxon>Mollusca</taxon>
        <taxon>Bivalvia</taxon>
        <taxon>Autobranchia</taxon>
        <taxon>Heteroconchia</taxon>
        <taxon>Euheterodonta</taxon>
        <taxon>Imparidentia</taxon>
        <taxon>Neoheterodontei</taxon>
        <taxon>Myida</taxon>
        <taxon>Dreissenoidea</taxon>
        <taxon>Dreissenidae</taxon>
        <taxon>Dreissena</taxon>
    </lineage>
</organism>
<evidence type="ECO:0000313" key="1">
    <source>
        <dbReference type="EMBL" id="KAH3820583.1"/>
    </source>
</evidence>
<reference evidence="1" key="1">
    <citation type="journal article" date="2019" name="bioRxiv">
        <title>The Genome of the Zebra Mussel, Dreissena polymorpha: A Resource for Invasive Species Research.</title>
        <authorList>
            <person name="McCartney M.A."/>
            <person name="Auch B."/>
            <person name="Kono T."/>
            <person name="Mallez S."/>
            <person name="Zhang Y."/>
            <person name="Obille A."/>
            <person name="Becker A."/>
            <person name="Abrahante J.E."/>
            <person name="Garbe J."/>
            <person name="Badalamenti J.P."/>
            <person name="Herman A."/>
            <person name="Mangelson H."/>
            <person name="Liachko I."/>
            <person name="Sullivan S."/>
            <person name="Sone E.D."/>
            <person name="Koren S."/>
            <person name="Silverstein K.A.T."/>
            <person name="Beckman K.B."/>
            <person name="Gohl D.M."/>
        </authorList>
    </citation>
    <scope>NUCLEOTIDE SEQUENCE</scope>
    <source>
        <strain evidence="1">Duluth1</strain>
        <tissue evidence="1">Whole animal</tissue>
    </source>
</reference>
<comment type="caution">
    <text evidence="1">The sequence shown here is derived from an EMBL/GenBank/DDBJ whole genome shotgun (WGS) entry which is preliminary data.</text>
</comment>
<keyword evidence="2" id="KW-1185">Reference proteome</keyword>
<gene>
    <name evidence="1" type="ORF">DPMN_122328</name>
</gene>
<evidence type="ECO:0000313" key="2">
    <source>
        <dbReference type="Proteomes" id="UP000828390"/>
    </source>
</evidence>
<protein>
    <submittedName>
        <fullName evidence="1">Uncharacterized protein</fullName>
    </submittedName>
</protein>
<name>A0A9D4GPG3_DREPO</name>
<reference evidence="1" key="2">
    <citation type="submission" date="2020-11" db="EMBL/GenBank/DDBJ databases">
        <authorList>
            <person name="McCartney M.A."/>
            <person name="Auch B."/>
            <person name="Kono T."/>
            <person name="Mallez S."/>
            <person name="Becker A."/>
            <person name="Gohl D.M."/>
            <person name="Silverstein K.A.T."/>
            <person name="Koren S."/>
            <person name="Bechman K.B."/>
            <person name="Herman A."/>
            <person name="Abrahante J.E."/>
            <person name="Garbe J."/>
        </authorList>
    </citation>
    <scope>NUCLEOTIDE SEQUENCE</scope>
    <source>
        <strain evidence="1">Duluth1</strain>
        <tissue evidence="1">Whole animal</tissue>
    </source>
</reference>
<dbReference type="Proteomes" id="UP000828390">
    <property type="component" value="Unassembled WGS sequence"/>
</dbReference>
<dbReference type="AlphaFoldDB" id="A0A9D4GPG3"/>
<proteinExistence type="predicted"/>
<sequence length="203" mass="24382">MDVVKEKRQRQFVGKRLRDFVGKRIPDEDGMYEPDLSGDDLDQMDKRMRDFVGKRSFSDQDALEAEKRMRDFVGKRAFELPEDGDFFGDHSQYADDLNTEPGNDYDKRMRDFVGKRSYTDYNHVSYLVKRLRDFVGKRFTPEDIVKIRQRYFVRKPKYEREIIGKRSSDFDDDAPYAEEKRMRDFVGKRMRDFVGKRMRDFVG</sequence>